<evidence type="ECO:0000256" key="1">
    <source>
        <dbReference type="ARBA" id="ARBA00023125"/>
    </source>
</evidence>
<dbReference type="Pfam" id="PF00072">
    <property type="entry name" value="Response_reg"/>
    <property type="match status" value="1"/>
</dbReference>
<evidence type="ECO:0000259" key="3">
    <source>
        <dbReference type="PROSITE" id="PS50110"/>
    </source>
</evidence>
<dbReference type="GO" id="GO:0000160">
    <property type="term" value="P:phosphorelay signal transduction system"/>
    <property type="evidence" value="ECO:0007669"/>
    <property type="project" value="InterPro"/>
</dbReference>
<dbReference type="SMART" id="SM00448">
    <property type="entry name" value="REC"/>
    <property type="match status" value="1"/>
</dbReference>
<dbReference type="RefSeq" id="WP_179725868.1">
    <property type="nucleotide sequence ID" value="NZ_BAABEF010000001.1"/>
</dbReference>
<evidence type="ECO:0000256" key="2">
    <source>
        <dbReference type="PROSITE-ProRule" id="PRU00169"/>
    </source>
</evidence>
<dbReference type="EMBL" id="JACCBF010000001">
    <property type="protein sequence ID" value="NYD29501.1"/>
    <property type="molecule type" value="Genomic_DNA"/>
</dbReference>
<gene>
    <name evidence="4" type="ORF">BJ958_001047</name>
</gene>
<dbReference type="Gene3D" id="3.40.50.2300">
    <property type="match status" value="1"/>
</dbReference>
<feature type="domain" description="Response regulatory" evidence="3">
    <location>
        <begin position="13"/>
        <end position="130"/>
    </location>
</feature>
<proteinExistence type="predicted"/>
<sequence>MSTPDVVVDRTSSVLVVEDNPLLLLVLSELVGSTAALSLAGAAGDALTALQLSTEGRLDAAICDIHLPDMSGLDLIPRLRAHHPELVVITYSSAEIDPAVLVEVGIHRSFDKIHHPGDVVDALANRLAGHP</sequence>
<accession>A0A852R7D1</accession>
<dbReference type="InterPro" id="IPR011006">
    <property type="entry name" value="CheY-like_superfamily"/>
</dbReference>
<dbReference type="AlphaFoldDB" id="A0A852R7D1"/>
<reference evidence="4 5" key="1">
    <citation type="submission" date="2020-07" db="EMBL/GenBank/DDBJ databases">
        <title>Sequencing the genomes of 1000 actinobacteria strains.</title>
        <authorList>
            <person name="Klenk H.-P."/>
        </authorList>
    </citation>
    <scope>NUCLEOTIDE SEQUENCE [LARGE SCALE GENOMIC DNA]</scope>
    <source>
        <strain evidence="4 5">DSM 19082</strain>
    </source>
</reference>
<dbReference type="GO" id="GO:0003677">
    <property type="term" value="F:DNA binding"/>
    <property type="evidence" value="ECO:0007669"/>
    <property type="project" value="UniProtKB-KW"/>
</dbReference>
<keyword evidence="2" id="KW-0597">Phosphoprotein</keyword>
<protein>
    <submittedName>
        <fullName evidence="4">CheY-like chemotaxis protein</fullName>
    </submittedName>
</protein>
<dbReference type="InterPro" id="IPR001789">
    <property type="entry name" value="Sig_transdc_resp-reg_receiver"/>
</dbReference>
<name>A0A852R7D1_9ACTN</name>
<feature type="modified residue" description="4-aspartylphosphate" evidence="2">
    <location>
        <position position="64"/>
    </location>
</feature>
<keyword evidence="5" id="KW-1185">Reference proteome</keyword>
<evidence type="ECO:0000313" key="4">
    <source>
        <dbReference type="EMBL" id="NYD29501.1"/>
    </source>
</evidence>
<evidence type="ECO:0000313" key="5">
    <source>
        <dbReference type="Proteomes" id="UP000582231"/>
    </source>
</evidence>
<keyword evidence="1" id="KW-0238">DNA-binding</keyword>
<dbReference type="InterPro" id="IPR039420">
    <property type="entry name" value="WalR-like"/>
</dbReference>
<comment type="caution">
    <text evidence="4">The sequence shown here is derived from an EMBL/GenBank/DDBJ whole genome shotgun (WGS) entry which is preliminary data.</text>
</comment>
<dbReference type="SUPFAM" id="SSF52172">
    <property type="entry name" value="CheY-like"/>
    <property type="match status" value="1"/>
</dbReference>
<organism evidence="4 5">
    <name type="scientific">Nocardioides kongjuensis</name>
    <dbReference type="NCBI Taxonomy" id="349522"/>
    <lineage>
        <taxon>Bacteria</taxon>
        <taxon>Bacillati</taxon>
        <taxon>Actinomycetota</taxon>
        <taxon>Actinomycetes</taxon>
        <taxon>Propionibacteriales</taxon>
        <taxon>Nocardioidaceae</taxon>
        <taxon>Nocardioides</taxon>
    </lineage>
</organism>
<dbReference type="Proteomes" id="UP000582231">
    <property type="component" value="Unassembled WGS sequence"/>
</dbReference>
<dbReference type="PROSITE" id="PS50110">
    <property type="entry name" value="RESPONSE_REGULATORY"/>
    <property type="match status" value="1"/>
</dbReference>
<dbReference type="PANTHER" id="PTHR43214">
    <property type="entry name" value="TWO-COMPONENT RESPONSE REGULATOR"/>
    <property type="match status" value="1"/>
</dbReference>